<evidence type="ECO:0000256" key="3">
    <source>
        <dbReference type="ARBA" id="ARBA00023015"/>
    </source>
</evidence>
<evidence type="ECO:0000259" key="9">
    <source>
        <dbReference type="SMART" id="SM00739"/>
    </source>
</evidence>
<dbReference type="SUPFAM" id="SSF82679">
    <property type="entry name" value="N-utilization substance G protein NusG, N-terminal domain"/>
    <property type="match status" value="1"/>
</dbReference>
<dbReference type="InterPro" id="IPR036735">
    <property type="entry name" value="NGN_dom_sf"/>
</dbReference>
<dbReference type="InterPro" id="IPR015869">
    <property type="entry name" value="Transcrpt_antiterm_NusG_bac_CS"/>
</dbReference>
<dbReference type="HAMAP" id="MF_00948">
    <property type="entry name" value="NusG"/>
    <property type="match status" value="1"/>
</dbReference>
<dbReference type="PRINTS" id="PR00338">
    <property type="entry name" value="NUSGTNSCPFCT"/>
</dbReference>
<dbReference type="SUPFAM" id="SSF50104">
    <property type="entry name" value="Translation proteins SH3-like domain"/>
    <property type="match status" value="1"/>
</dbReference>
<dbReference type="AlphaFoldDB" id="A0A9D1TS89"/>
<evidence type="ECO:0000313" key="10">
    <source>
        <dbReference type="EMBL" id="HIW03007.1"/>
    </source>
</evidence>
<keyword evidence="4 5" id="KW-0804">Transcription</keyword>
<dbReference type="PANTHER" id="PTHR30265:SF2">
    <property type="entry name" value="TRANSCRIPTION TERMINATION_ANTITERMINATION PROTEIN NUSG"/>
    <property type="match status" value="1"/>
</dbReference>
<protein>
    <recommendedName>
        <fullName evidence="5 6">Transcription termination/antitermination protein NusG</fullName>
    </recommendedName>
</protein>
<dbReference type="InterPro" id="IPR047050">
    <property type="entry name" value="NGN"/>
</dbReference>
<accession>A0A9D1TS89</accession>
<dbReference type="InterPro" id="IPR043425">
    <property type="entry name" value="NusG-like"/>
</dbReference>
<evidence type="ECO:0000256" key="4">
    <source>
        <dbReference type="ARBA" id="ARBA00023163"/>
    </source>
</evidence>
<dbReference type="EMBL" id="DXHS01000113">
    <property type="protein sequence ID" value="HIW03007.1"/>
    <property type="molecule type" value="Genomic_DNA"/>
</dbReference>
<dbReference type="SMART" id="SM00738">
    <property type="entry name" value="NGN"/>
    <property type="match status" value="1"/>
</dbReference>
<gene>
    <name evidence="5 10" type="primary">nusG</name>
    <name evidence="10" type="ORF">H9892_06675</name>
</gene>
<keyword evidence="2 5" id="KW-0889">Transcription antitermination</keyword>
<proteinExistence type="inferred from homology"/>
<dbReference type="Proteomes" id="UP000823990">
    <property type="component" value="Unassembled WGS sequence"/>
</dbReference>
<dbReference type="InterPro" id="IPR006645">
    <property type="entry name" value="NGN-like_dom"/>
</dbReference>
<feature type="domain" description="NusG-like N-terminal" evidence="8">
    <location>
        <begin position="5"/>
        <end position="114"/>
    </location>
</feature>
<dbReference type="GO" id="GO:0031564">
    <property type="term" value="P:transcription antitermination"/>
    <property type="evidence" value="ECO:0007669"/>
    <property type="project" value="UniProtKB-UniRule"/>
</dbReference>
<comment type="function">
    <text evidence="5 7">Participates in transcription elongation, termination and antitermination.</text>
</comment>
<evidence type="ECO:0000256" key="5">
    <source>
        <dbReference type="HAMAP-Rule" id="MF_00948"/>
    </source>
</evidence>
<keyword evidence="3 5" id="KW-0805">Transcription regulation</keyword>
<dbReference type="PANTHER" id="PTHR30265">
    <property type="entry name" value="RHO-INTERACTING TRANSCRIPTION TERMINATION FACTOR NUSG"/>
    <property type="match status" value="1"/>
</dbReference>
<evidence type="ECO:0000256" key="7">
    <source>
        <dbReference type="RuleBase" id="RU000538"/>
    </source>
</evidence>
<dbReference type="CDD" id="cd06091">
    <property type="entry name" value="KOW_NusG"/>
    <property type="match status" value="1"/>
</dbReference>
<dbReference type="Pfam" id="PF00467">
    <property type="entry name" value="KOW"/>
    <property type="match status" value="1"/>
</dbReference>
<evidence type="ECO:0000256" key="6">
    <source>
        <dbReference type="NCBIfam" id="TIGR00922"/>
    </source>
</evidence>
<dbReference type="GO" id="GO:0006354">
    <property type="term" value="P:DNA-templated transcription elongation"/>
    <property type="evidence" value="ECO:0007669"/>
    <property type="project" value="UniProtKB-UniRule"/>
</dbReference>
<sequence>MGKENAKWYVLHTYSGYENQVEMNLKMVFEKNNMTDRLYEITIPMEEVMEEKNGKKKLVKRKMFPCYVLIKMEYDNDSMWHIITQTRGVTGFVGPQGHPLPLTDDEIRRMHLEKVVAKTDYAAGDTVKIISGPLEDFVGKIESVDKENQKCRVSVSMFGRETPVDLELYQIEPAGEDK</sequence>
<dbReference type="SMART" id="SM00739">
    <property type="entry name" value="KOW"/>
    <property type="match status" value="1"/>
</dbReference>
<dbReference type="Pfam" id="PF02357">
    <property type="entry name" value="NusG"/>
    <property type="match status" value="1"/>
</dbReference>
<dbReference type="GO" id="GO:0032784">
    <property type="term" value="P:regulation of DNA-templated transcription elongation"/>
    <property type="evidence" value="ECO:0007669"/>
    <property type="project" value="InterPro"/>
</dbReference>
<name>A0A9D1TS89_9FIRM</name>
<keyword evidence="1 5" id="KW-0806">Transcription termination</keyword>
<comment type="caution">
    <text evidence="10">The sequence shown here is derived from an EMBL/GenBank/DDBJ whole genome shotgun (WGS) entry which is preliminary data.</text>
</comment>
<dbReference type="GO" id="GO:0005829">
    <property type="term" value="C:cytosol"/>
    <property type="evidence" value="ECO:0007669"/>
    <property type="project" value="TreeGrafter"/>
</dbReference>
<organism evidence="10 11">
    <name type="scientific">Candidatus Protoclostridium stercorigallinarum</name>
    <dbReference type="NCBI Taxonomy" id="2838741"/>
    <lineage>
        <taxon>Bacteria</taxon>
        <taxon>Bacillati</taxon>
        <taxon>Bacillota</taxon>
        <taxon>Clostridia</taxon>
        <taxon>Candidatus Protoclostridium</taxon>
    </lineage>
</organism>
<dbReference type="Gene3D" id="3.30.70.940">
    <property type="entry name" value="NusG, N-terminal domain"/>
    <property type="match status" value="1"/>
</dbReference>
<evidence type="ECO:0000256" key="1">
    <source>
        <dbReference type="ARBA" id="ARBA00022472"/>
    </source>
</evidence>
<dbReference type="InterPro" id="IPR008991">
    <property type="entry name" value="Translation_prot_SH3-like_sf"/>
</dbReference>
<evidence type="ECO:0000313" key="11">
    <source>
        <dbReference type="Proteomes" id="UP000823990"/>
    </source>
</evidence>
<comment type="similarity">
    <text evidence="5 7">Belongs to the NusG family.</text>
</comment>
<reference evidence="10" key="2">
    <citation type="submission" date="2021-04" db="EMBL/GenBank/DDBJ databases">
        <authorList>
            <person name="Gilroy R."/>
        </authorList>
    </citation>
    <scope>NUCLEOTIDE SEQUENCE</scope>
    <source>
        <strain evidence="10">12435</strain>
    </source>
</reference>
<dbReference type="CDD" id="cd09891">
    <property type="entry name" value="NGN_Bact_1"/>
    <property type="match status" value="1"/>
</dbReference>
<dbReference type="PROSITE" id="PS01014">
    <property type="entry name" value="NUSG"/>
    <property type="match status" value="1"/>
</dbReference>
<reference evidence="10" key="1">
    <citation type="journal article" date="2021" name="PeerJ">
        <title>Extensive microbial diversity within the chicken gut microbiome revealed by metagenomics and culture.</title>
        <authorList>
            <person name="Gilroy R."/>
            <person name="Ravi A."/>
            <person name="Getino M."/>
            <person name="Pursley I."/>
            <person name="Horton D.L."/>
            <person name="Alikhan N.F."/>
            <person name="Baker D."/>
            <person name="Gharbi K."/>
            <person name="Hall N."/>
            <person name="Watson M."/>
            <person name="Adriaenssens E.M."/>
            <person name="Foster-Nyarko E."/>
            <person name="Jarju S."/>
            <person name="Secka A."/>
            <person name="Antonio M."/>
            <person name="Oren A."/>
            <person name="Chaudhuri R.R."/>
            <person name="La Ragione R."/>
            <person name="Hildebrand F."/>
            <person name="Pallen M.J."/>
        </authorList>
    </citation>
    <scope>NUCLEOTIDE SEQUENCE</scope>
    <source>
        <strain evidence="10">12435</strain>
    </source>
</reference>
<dbReference type="GO" id="GO:0006353">
    <property type="term" value="P:DNA-templated transcription termination"/>
    <property type="evidence" value="ECO:0007669"/>
    <property type="project" value="UniProtKB-UniRule"/>
</dbReference>
<evidence type="ECO:0000256" key="2">
    <source>
        <dbReference type="ARBA" id="ARBA00022814"/>
    </source>
</evidence>
<dbReference type="InterPro" id="IPR014722">
    <property type="entry name" value="Rib_uL2_dom2"/>
</dbReference>
<feature type="domain" description="KOW" evidence="9">
    <location>
        <begin position="120"/>
        <end position="147"/>
    </location>
</feature>
<dbReference type="InterPro" id="IPR001062">
    <property type="entry name" value="Transcrpt_antiterm_NusG"/>
</dbReference>
<evidence type="ECO:0000259" key="8">
    <source>
        <dbReference type="SMART" id="SM00738"/>
    </source>
</evidence>
<dbReference type="InterPro" id="IPR005824">
    <property type="entry name" value="KOW"/>
</dbReference>
<dbReference type="Gene3D" id="2.30.30.30">
    <property type="match status" value="1"/>
</dbReference>
<dbReference type="NCBIfam" id="TIGR00922">
    <property type="entry name" value="nusG"/>
    <property type="match status" value="1"/>
</dbReference>